<dbReference type="GO" id="GO:0016410">
    <property type="term" value="F:N-acyltransferase activity"/>
    <property type="evidence" value="ECO:0007669"/>
    <property type="project" value="InterPro"/>
</dbReference>
<comment type="caution">
    <text evidence="11">The sequence shown here is derived from an EMBL/GenBank/DDBJ whole genome shotgun (WGS) entry which is preliminary data.</text>
</comment>
<dbReference type="PANTHER" id="PTHR43378">
    <property type="entry name" value="UDP-3-O-ACYLGLUCOSAMINE N-ACYLTRANSFERASE"/>
    <property type="match status" value="1"/>
</dbReference>
<dbReference type="InterPro" id="IPR018357">
    <property type="entry name" value="Hexapep_transf_CS"/>
</dbReference>
<dbReference type="PROSITE" id="PS00101">
    <property type="entry name" value="HEXAPEP_TRANSFERASES"/>
    <property type="match status" value="2"/>
</dbReference>
<evidence type="ECO:0000256" key="3">
    <source>
        <dbReference type="ARBA" id="ARBA00022679"/>
    </source>
</evidence>
<dbReference type="AlphaFoldDB" id="A0A7C5DBV7"/>
<dbReference type="CDD" id="cd03352">
    <property type="entry name" value="LbH_LpxD"/>
    <property type="match status" value="1"/>
</dbReference>
<evidence type="ECO:0000259" key="10">
    <source>
        <dbReference type="Pfam" id="PF25087"/>
    </source>
</evidence>
<evidence type="ECO:0000256" key="1">
    <source>
        <dbReference type="ARBA" id="ARBA00022516"/>
    </source>
</evidence>
<keyword evidence="8" id="KW-0175">Coiled coil</keyword>
<dbReference type="InterPro" id="IPR001451">
    <property type="entry name" value="Hexapep"/>
</dbReference>
<dbReference type="Pfam" id="PF14602">
    <property type="entry name" value="Hexapep_2"/>
    <property type="match status" value="1"/>
</dbReference>
<dbReference type="InterPro" id="IPR020573">
    <property type="entry name" value="UDP_GlcNAc_AcTrfase_non-rep"/>
</dbReference>
<evidence type="ECO:0000256" key="7">
    <source>
        <dbReference type="HAMAP-Rule" id="MF_00523"/>
    </source>
</evidence>
<dbReference type="GO" id="GO:0016020">
    <property type="term" value="C:membrane"/>
    <property type="evidence" value="ECO:0007669"/>
    <property type="project" value="GOC"/>
</dbReference>
<comment type="function">
    <text evidence="7">Catalyzes the N-acylation of UDP-3-O-acylglucosamine using 3-hydroxyacyl-ACP as the acyl donor. Is involved in the biosynthesis of lipid A, a phosphorylated glycolipid that anchors the lipopolysaccharide to the outer membrane of the cell.</text>
</comment>
<protein>
    <recommendedName>
        <fullName evidence="7">UDP-3-O-acylglucosamine N-acyltransferase</fullName>
        <ecNumber evidence="7">2.3.1.191</ecNumber>
    </recommendedName>
</protein>
<dbReference type="EMBL" id="DRSK01000104">
    <property type="protein sequence ID" value="HHE07630.1"/>
    <property type="molecule type" value="Genomic_DNA"/>
</dbReference>
<dbReference type="Gene3D" id="3.40.1390.10">
    <property type="entry name" value="MurE/MurF, N-terminal domain"/>
    <property type="match status" value="1"/>
</dbReference>
<feature type="domain" description="UDP-3-O-[3-hydroxymyristoyl] glucosamine N-acyltransferase non-repeat region" evidence="9">
    <location>
        <begin position="25"/>
        <end position="93"/>
    </location>
</feature>
<dbReference type="HAMAP" id="MF_00523">
    <property type="entry name" value="LpxD"/>
    <property type="match status" value="1"/>
</dbReference>
<evidence type="ECO:0000256" key="4">
    <source>
        <dbReference type="ARBA" id="ARBA00022737"/>
    </source>
</evidence>
<dbReference type="SUPFAM" id="SSF51161">
    <property type="entry name" value="Trimeric LpxA-like enzymes"/>
    <property type="match status" value="1"/>
</dbReference>
<comment type="similarity">
    <text evidence="7">Belongs to the transferase hexapeptide repeat family. LpxD subfamily.</text>
</comment>
<dbReference type="UniPathway" id="UPA00973"/>
<dbReference type="GO" id="GO:0103118">
    <property type="term" value="F:UDP-3-O-[(3R)-3-hydroxyacyl]-glucosamine N-acyltransferase activity"/>
    <property type="evidence" value="ECO:0007669"/>
    <property type="project" value="UniProtKB-EC"/>
</dbReference>
<dbReference type="Pfam" id="PF00132">
    <property type="entry name" value="Hexapep"/>
    <property type="match status" value="1"/>
</dbReference>
<organism evidence="11">
    <name type="scientific">Chlorobaculum parvum</name>
    <dbReference type="NCBI Taxonomy" id="274539"/>
    <lineage>
        <taxon>Bacteria</taxon>
        <taxon>Pseudomonadati</taxon>
        <taxon>Chlorobiota</taxon>
        <taxon>Chlorobiia</taxon>
        <taxon>Chlorobiales</taxon>
        <taxon>Chlorobiaceae</taxon>
        <taxon>Chlorobaculum</taxon>
    </lineage>
</organism>
<proteinExistence type="inferred from homology"/>
<evidence type="ECO:0000259" key="9">
    <source>
        <dbReference type="Pfam" id="PF04613"/>
    </source>
</evidence>
<evidence type="ECO:0000256" key="6">
    <source>
        <dbReference type="ARBA" id="ARBA00023315"/>
    </source>
</evidence>
<evidence type="ECO:0000256" key="8">
    <source>
        <dbReference type="SAM" id="Coils"/>
    </source>
</evidence>
<comment type="pathway">
    <text evidence="7">Bacterial outer membrane biogenesis; LPS lipid A biosynthesis.</text>
</comment>
<keyword evidence="3 7" id="KW-0808">Transferase</keyword>
<keyword evidence="4 7" id="KW-0677">Repeat</keyword>
<dbReference type="EC" id="2.3.1.191" evidence="7"/>
<keyword evidence="2 7" id="KW-0441">Lipid A biosynthesis</keyword>
<comment type="subunit">
    <text evidence="7">Homotrimer.</text>
</comment>
<dbReference type="Proteomes" id="UP000886059">
    <property type="component" value="Unassembled WGS sequence"/>
</dbReference>
<dbReference type="InterPro" id="IPR011004">
    <property type="entry name" value="Trimer_LpxA-like_sf"/>
</dbReference>
<dbReference type="GO" id="GO:0009245">
    <property type="term" value="P:lipid A biosynthetic process"/>
    <property type="evidence" value="ECO:0007669"/>
    <property type="project" value="UniProtKB-UniRule"/>
</dbReference>
<evidence type="ECO:0000313" key="11">
    <source>
        <dbReference type="EMBL" id="HHE07630.1"/>
    </source>
</evidence>
<dbReference type="Pfam" id="PF04613">
    <property type="entry name" value="LpxD"/>
    <property type="match status" value="1"/>
</dbReference>
<feature type="active site" description="Proton acceptor" evidence="7">
    <location>
        <position position="246"/>
    </location>
</feature>
<dbReference type="Gene3D" id="2.160.10.10">
    <property type="entry name" value="Hexapeptide repeat proteins"/>
    <property type="match status" value="1"/>
</dbReference>
<keyword evidence="6 7" id="KW-0012">Acyltransferase</keyword>
<dbReference type="NCBIfam" id="NF002060">
    <property type="entry name" value="PRK00892.1"/>
    <property type="match status" value="1"/>
</dbReference>
<sequence>MKIADIQAFLGRYFSSVELVGSGQTEITGPAKIEEAVAGQVSFVANEKYYRHIAQSGASLLIVHPKAPVDEAPAGMNFLKVEDPYTAFVFILRHFAGERRIAAPGVAASATIAASARFGRNVTVGENAVIGERCVIGDDTVIGSNTVLLDDVTIGSACTLFPQVTMYDGTVVGDRVTVHSGTVIGADGFGFAPQKDGSYVKIPQMGIVRIEDDVEIGANTTIDRATMGETLIEKGVKIDNLVQIAHNCRIGGDTVIASQAGISGSVKIGRNCLIGGQAGFAGHLELADKISVAAKAGISKSFKQSGQAIRGVPAQPMRDQLRQEAQLRSLGEMKAKIDELEANLREMQARLNG</sequence>
<dbReference type="Pfam" id="PF25087">
    <property type="entry name" value="GMPPB_C"/>
    <property type="match status" value="1"/>
</dbReference>
<evidence type="ECO:0000256" key="2">
    <source>
        <dbReference type="ARBA" id="ARBA00022556"/>
    </source>
</evidence>
<dbReference type="NCBIfam" id="TIGR01853">
    <property type="entry name" value="lipid_A_lpxD"/>
    <property type="match status" value="1"/>
</dbReference>
<gene>
    <name evidence="7 11" type="primary">lpxD</name>
    <name evidence="11" type="ORF">ENL01_01745</name>
</gene>
<accession>A0A7C5DBV7</accession>
<reference evidence="11" key="1">
    <citation type="journal article" date="2020" name="mSystems">
        <title>Genome- and Community-Level Interaction Insights into Carbon Utilization and Element Cycling Functions of Hydrothermarchaeota in Hydrothermal Sediment.</title>
        <authorList>
            <person name="Zhou Z."/>
            <person name="Liu Y."/>
            <person name="Xu W."/>
            <person name="Pan J."/>
            <person name="Luo Z.H."/>
            <person name="Li M."/>
        </authorList>
    </citation>
    <scope>NUCLEOTIDE SEQUENCE [LARGE SCALE GENOMIC DNA]</scope>
    <source>
        <strain evidence="11">HyVt-628</strain>
    </source>
</reference>
<feature type="coiled-coil region" evidence="8">
    <location>
        <begin position="323"/>
        <end position="350"/>
    </location>
</feature>
<keyword evidence="5 7" id="KW-0443">Lipid metabolism</keyword>
<name>A0A7C5DBV7_9CHLB</name>
<dbReference type="InterPro" id="IPR007691">
    <property type="entry name" value="LpxD"/>
</dbReference>
<feature type="domain" description="Mannose-1-phosphate guanyltransferase C-terminal" evidence="10">
    <location>
        <begin position="107"/>
        <end position="184"/>
    </location>
</feature>
<evidence type="ECO:0000256" key="5">
    <source>
        <dbReference type="ARBA" id="ARBA00023098"/>
    </source>
</evidence>
<comment type="catalytic activity">
    <reaction evidence="7">
        <text>a UDP-3-O-[(3R)-3-hydroxyacyl]-alpha-D-glucosamine + a (3R)-hydroxyacyl-[ACP] = a UDP-2-N,3-O-bis[(3R)-3-hydroxyacyl]-alpha-D-glucosamine + holo-[ACP] + H(+)</text>
        <dbReference type="Rhea" id="RHEA:53836"/>
        <dbReference type="Rhea" id="RHEA-COMP:9685"/>
        <dbReference type="Rhea" id="RHEA-COMP:9945"/>
        <dbReference type="ChEBI" id="CHEBI:15378"/>
        <dbReference type="ChEBI" id="CHEBI:64479"/>
        <dbReference type="ChEBI" id="CHEBI:78827"/>
        <dbReference type="ChEBI" id="CHEBI:137740"/>
        <dbReference type="ChEBI" id="CHEBI:137748"/>
        <dbReference type="EC" id="2.3.1.191"/>
    </reaction>
</comment>
<dbReference type="InterPro" id="IPR056729">
    <property type="entry name" value="GMPPB_C"/>
</dbReference>
<dbReference type="PANTHER" id="PTHR43378:SF2">
    <property type="entry name" value="UDP-3-O-ACYLGLUCOSAMINE N-ACYLTRANSFERASE 1, MITOCHONDRIAL-RELATED"/>
    <property type="match status" value="1"/>
</dbReference>
<keyword evidence="1 7" id="KW-0444">Lipid biosynthesis</keyword>